<dbReference type="OrthoDB" id="19261at2759"/>
<keyword evidence="1" id="KW-0472">Membrane</keyword>
<dbReference type="PANTHER" id="PTHR47797:SF4">
    <property type="entry name" value="DOMON DOMAIN-CONTAINING PROTEIN"/>
    <property type="match status" value="1"/>
</dbReference>
<feature type="transmembrane region" description="Helical" evidence="1">
    <location>
        <begin position="191"/>
        <end position="214"/>
    </location>
</feature>
<organism evidence="2 3">
    <name type="scientific">Botryotinia convoluta</name>
    <dbReference type="NCBI Taxonomy" id="54673"/>
    <lineage>
        <taxon>Eukaryota</taxon>
        <taxon>Fungi</taxon>
        <taxon>Dikarya</taxon>
        <taxon>Ascomycota</taxon>
        <taxon>Pezizomycotina</taxon>
        <taxon>Leotiomycetes</taxon>
        <taxon>Helotiales</taxon>
        <taxon>Sclerotiniaceae</taxon>
        <taxon>Botryotinia</taxon>
    </lineage>
</organism>
<sequence>MTNLPEFPVLSEASEKGGKLDKKMGLEHVRDIEIHMGNWGVSALAVFAPSDGPLSAPDTYQWAALGIGRTMAGAYMYIMYSDGNGNVTISARAGGQGHVEPKVTLFPLGAMLMNMFGKWWIHAAFQTFSLAMLIAGFGLGVKLAMFKDYLFKNQGKTHTSSGLALFVLLIIQAIVGLIHHLAYRKQHVRGFLGYIHIWYGHSLLILGIIYGGLGLQLARNTKGGEIIYGLVAALVAMSYFTILVLKNMGKFVDNKAIKSGSGEEGRNIGERIPMKGRIPATIKHSSERFPATSRL</sequence>
<evidence type="ECO:0000313" key="3">
    <source>
        <dbReference type="Proteomes" id="UP000297527"/>
    </source>
</evidence>
<dbReference type="AlphaFoldDB" id="A0A4Z1I849"/>
<dbReference type="CDD" id="cd09630">
    <property type="entry name" value="CDH_like_cytochrome"/>
    <property type="match status" value="1"/>
</dbReference>
<dbReference type="Proteomes" id="UP000297527">
    <property type="component" value="Unassembled WGS sequence"/>
</dbReference>
<dbReference type="CDD" id="cd08760">
    <property type="entry name" value="Cyt_b561_FRRS1_like"/>
    <property type="match status" value="1"/>
</dbReference>
<evidence type="ECO:0000256" key="1">
    <source>
        <dbReference type="SAM" id="Phobius"/>
    </source>
</evidence>
<proteinExistence type="predicted"/>
<keyword evidence="3" id="KW-1185">Reference proteome</keyword>
<dbReference type="EMBL" id="PQXN01000129">
    <property type="protein sequence ID" value="TGO53123.1"/>
    <property type="molecule type" value="Genomic_DNA"/>
</dbReference>
<feature type="transmembrane region" description="Helical" evidence="1">
    <location>
        <begin position="161"/>
        <end position="179"/>
    </location>
</feature>
<protein>
    <recommendedName>
        <fullName evidence="4">Cytochrome b561 domain-containing protein</fullName>
    </recommendedName>
</protein>
<dbReference type="Gene3D" id="2.60.40.1210">
    <property type="entry name" value="Cellobiose dehydrogenase, cytochrome domain"/>
    <property type="match status" value="1"/>
</dbReference>
<accession>A0A4Z1I849</accession>
<feature type="transmembrane region" description="Helical" evidence="1">
    <location>
        <begin position="226"/>
        <end position="245"/>
    </location>
</feature>
<comment type="caution">
    <text evidence="2">The sequence shown here is derived from an EMBL/GenBank/DDBJ whole genome shotgun (WGS) entry which is preliminary data.</text>
</comment>
<keyword evidence="1" id="KW-1133">Transmembrane helix</keyword>
<dbReference type="PANTHER" id="PTHR47797">
    <property type="entry name" value="DEHYDROGENASE, PUTATIVE (AFU_ORTHOLOGUE AFUA_8G05805)-RELATED"/>
    <property type="match status" value="1"/>
</dbReference>
<feature type="transmembrane region" description="Helical" evidence="1">
    <location>
        <begin position="119"/>
        <end position="141"/>
    </location>
</feature>
<keyword evidence="1" id="KW-0812">Transmembrane</keyword>
<dbReference type="InterPro" id="IPR015920">
    <property type="entry name" value="Cellobiose_DH-like_cyt"/>
</dbReference>
<reference evidence="2 3" key="1">
    <citation type="submission" date="2017-12" db="EMBL/GenBank/DDBJ databases">
        <title>Comparative genomics of Botrytis spp.</title>
        <authorList>
            <person name="Valero-Jimenez C.A."/>
            <person name="Tapia P."/>
            <person name="Veloso J."/>
            <person name="Silva-Moreno E."/>
            <person name="Staats M."/>
            <person name="Valdes J.H."/>
            <person name="Van Kan J.A.L."/>
        </authorList>
    </citation>
    <scope>NUCLEOTIDE SEQUENCE [LARGE SCALE GENOMIC DNA]</scope>
    <source>
        <strain evidence="2 3">MUCL11595</strain>
    </source>
</reference>
<dbReference type="Gene3D" id="1.20.120.1770">
    <property type="match status" value="1"/>
</dbReference>
<dbReference type="SUPFAM" id="SSF49344">
    <property type="entry name" value="CBD9-like"/>
    <property type="match status" value="1"/>
</dbReference>
<evidence type="ECO:0000313" key="2">
    <source>
        <dbReference type="EMBL" id="TGO53123.1"/>
    </source>
</evidence>
<name>A0A4Z1I849_9HELO</name>
<evidence type="ECO:0008006" key="4">
    <source>
        <dbReference type="Google" id="ProtNLM"/>
    </source>
</evidence>
<gene>
    <name evidence="2" type="ORF">BCON_0129g00020</name>
</gene>